<dbReference type="PROSITE" id="PS50293">
    <property type="entry name" value="TPR_REGION"/>
    <property type="match status" value="1"/>
</dbReference>
<accession>A0A109JS41</accession>
<evidence type="ECO:0000313" key="6">
    <source>
        <dbReference type="Proteomes" id="UP000057737"/>
    </source>
</evidence>
<dbReference type="SUPFAM" id="SSF48452">
    <property type="entry name" value="TPR-like"/>
    <property type="match status" value="2"/>
</dbReference>
<evidence type="ECO:0000256" key="2">
    <source>
        <dbReference type="ARBA" id="ARBA00022803"/>
    </source>
</evidence>
<keyword evidence="2 3" id="KW-0802">TPR repeat</keyword>
<evidence type="ECO:0000256" key="1">
    <source>
        <dbReference type="ARBA" id="ARBA00022737"/>
    </source>
</evidence>
<dbReference type="PANTHER" id="PTHR44858">
    <property type="entry name" value="TETRATRICOPEPTIDE REPEAT PROTEIN 6"/>
    <property type="match status" value="1"/>
</dbReference>
<keyword evidence="4" id="KW-0812">Transmembrane</keyword>
<dbReference type="Pfam" id="PF13181">
    <property type="entry name" value="TPR_8"/>
    <property type="match status" value="1"/>
</dbReference>
<evidence type="ECO:0000313" key="5">
    <source>
        <dbReference type="EMBL" id="KWV53940.1"/>
    </source>
</evidence>
<dbReference type="InterPro" id="IPR019734">
    <property type="entry name" value="TPR_rpt"/>
</dbReference>
<dbReference type="PANTHER" id="PTHR44858:SF1">
    <property type="entry name" value="UDP-N-ACETYLGLUCOSAMINE--PEPTIDE N-ACETYLGLUCOSAMINYLTRANSFERASE SPINDLY-RELATED"/>
    <property type="match status" value="1"/>
</dbReference>
<evidence type="ECO:0000256" key="4">
    <source>
        <dbReference type="SAM" id="Phobius"/>
    </source>
</evidence>
<feature type="transmembrane region" description="Helical" evidence="4">
    <location>
        <begin position="284"/>
        <end position="307"/>
    </location>
</feature>
<name>A0A109JS41_9BRAD</name>
<dbReference type="InterPro" id="IPR050498">
    <property type="entry name" value="Ycf3"/>
</dbReference>
<dbReference type="EMBL" id="LNCU01000074">
    <property type="protein sequence ID" value="KWV53940.1"/>
    <property type="molecule type" value="Genomic_DNA"/>
</dbReference>
<dbReference type="Proteomes" id="UP000057737">
    <property type="component" value="Unassembled WGS sequence"/>
</dbReference>
<dbReference type="InterPro" id="IPR011990">
    <property type="entry name" value="TPR-like_helical_dom_sf"/>
</dbReference>
<dbReference type="SMART" id="SM00028">
    <property type="entry name" value="TPR"/>
    <property type="match status" value="6"/>
</dbReference>
<proteinExistence type="predicted"/>
<sequence length="353" mass="39199">MVFATAAAVSRPAAADDRQECLNGSKETAAATITACTRAIQSGDYNDRDLSELYHHRGYAWSWTSFTDRVDRAFKDYSEAIRIDPKAVGSLLNRSHIYNQQHDYDRAIADATQAFDGGLSDYGKRVGYGERGYAYQAKGDNDRAIADYTDGIRLDANNKVALTARGNAYLAKGDPGRAAADYDRVIALDPKYAIAYYNRSLAHRAKGDLDRVIADCSEAIALYPNYRDAYYNRGYAYQAKGDLDRAIADYNHMIALDPNDRDAHDSRASAYLTKGDFRRFFADFGLGQVLTCLATIVFLAVGVWLCYRTGKYASAQWSGRTAIEICERGVVEMQRKNAVLERIAVALEKHSLG</sequence>
<feature type="repeat" description="TPR" evidence="3">
    <location>
        <begin position="159"/>
        <end position="192"/>
    </location>
</feature>
<protein>
    <submittedName>
        <fullName evidence="5">Uncharacterized protein</fullName>
    </submittedName>
</protein>
<gene>
    <name evidence="5" type="ORF">AS156_08020</name>
</gene>
<organism evidence="5 6">
    <name type="scientific">Bradyrhizobium macuxiense</name>
    <dbReference type="NCBI Taxonomy" id="1755647"/>
    <lineage>
        <taxon>Bacteria</taxon>
        <taxon>Pseudomonadati</taxon>
        <taxon>Pseudomonadota</taxon>
        <taxon>Alphaproteobacteria</taxon>
        <taxon>Hyphomicrobiales</taxon>
        <taxon>Nitrobacteraceae</taxon>
        <taxon>Bradyrhizobium</taxon>
    </lineage>
</organism>
<evidence type="ECO:0000256" key="3">
    <source>
        <dbReference type="PROSITE-ProRule" id="PRU00339"/>
    </source>
</evidence>
<dbReference type="Gene3D" id="1.25.40.10">
    <property type="entry name" value="Tetratricopeptide repeat domain"/>
    <property type="match status" value="3"/>
</dbReference>
<dbReference type="Pfam" id="PF13432">
    <property type="entry name" value="TPR_16"/>
    <property type="match status" value="1"/>
</dbReference>
<keyword evidence="4" id="KW-0472">Membrane</keyword>
<dbReference type="AlphaFoldDB" id="A0A109JS41"/>
<feature type="repeat" description="TPR" evidence="3">
    <location>
        <begin position="125"/>
        <end position="158"/>
    </location>
</feature>
<dbReference type="Pfam" id="PF00515">
    <property type="entry name" value="TPR_1"/>
    <property type="match status" value="1"/>
</dbReference>
<keyword evidence="4" id="KW-1133">Transmembrane helix</keyword>
<comment type="caution">
    <text evidence="5">The sequence shown here is derived from an EMBL/GenBank/DDBJ whole genome shotgun (WGS) entry which is preliminary data.</text>
</comment>
<keyword evidence="1" id="KW-0677">Repeat</keyword>
<dbReference type="PROSITE" id="PS50005">
    <property type="entry name" value="TPR"/>
    <property type="match status" value="3"/>
</dbReference>
<reference evidence="5 6" key="1">
    <citation type="submission" date="2015-11" db="EMBL/GenBank/DDBJ databases">
        <title>Draft Genome Sequence of the Strain BR 10303 (Bradyrhizobium sp.) isolated from nodules of Centrolobium paraense.</title>
        <authorList>
            <person name="Zelli J.E."/>
            <person name="Simoes-Araujo J.L."/>
            <person name="Barauna A.C."/>
            <person name="Silva K."/>
        </authorList>
    </citation>
    <scope>NUCLEOTIDE SEQUENCE [LARGE SCALE GENOMIC DNA]</scope>
    <source>
        <strain evidence="5 6">BR 10303</strain>
    </source>
</reference>
<keyword evidence="6" id="KW-1185">Reference proteome</keyword>
<feature type="repeat" description="TPR" evidence="3">
    <location>
        <begin position="227"/>
        <end position="260"/>
    </location>
</feature>